<dbReference type="InterPro" id="IPR052895">
    <property type="entry name" value="HetReg/Transcr_Mod"/>
</dbReference>
<dbReference type="InterPro" id="IPR010730">
    <property type="entry name" value="HET"/>
</dbReference>
<organism evidence="3 4">
    <name type="scientific">Neonectria magnoliae</name>
    <dbReference type="NCBI Taxonomy" id="2732573"/>
    <lineage>
        <taxon>Eukaryota</taxon>
        <taxon>Fungi</taxon>
        <taxon>Dikarya</taxon>
        <taxon>Ascomycota</taxon>
        <taxon>Pezizomycotina</taxon>
        <taxon>Sordariomycetes</taxon>
        <taxon>Hypocreomycetidae</taxon>
        <taxon>Hypocreales</taxon>
        <taxon>Nectriaceae</taxon>
        <taxon>Neonectria</taxon>
    </lineage>
</organism>
<evidence type="ECO:0000256" key="1">
    <source>
        <dbReference type="SAM" id="MobiDB-lite"/>
    </source>
</evidence>
<sequence>MNELQQQMARANIIGPYKHLSLSSLDEIRLLHLLPGKHDDEIRMRISHELLKQPYKQAETRLSRSEVQETLPPGWEVFETPEGRYLFCYDPEGDSDEHSAEDSADSDEEADEFRTTWTHPDPDMDPSLYVLPPDSEMWAREPAFDCLSYVWGSQDDPVPAFVESATGQTIGSLKLGQNLAAALRHLRYEDKPRTLWVDVICINQKDPTEKAVAVKCLSKMYSLTTRVVVWLGCEENDSSVAISLLSRAGAQVETTLDGFRMTSPNADEPTWYNIDVDLPFEEEEWEAIEDLVSRPWFTRVWTVQEIVLANRLTILHAGSATISWALFRRAIECILDKKTIPRGRAALGNARTAIMNGIERPLAQILMRHGGRLCMDPHDKVYGILALTPPKFLAAIVPNYEQSVADTYKDAFLVNIEMIHRWELFGCTPEQRTIQAPSWVPDIYPEYPYSYNSAHQLVSGCSELQYRYEGPNKLLVTGVRFDTIESVGERAPTSGFGALRSIRSWEPKDLFSAQYRTGVSLLDAYTITLLQFCIRERHQIEKGWPTLEEAKRYLRNKIFSTATQHKTALNLSNYLDDLLFKRCQGRSLFKTAGGSIGLGPAACQPGDVICVILGCDRPLVFRPAPDGTYHFLSHSFVYDLQDSQALLGPLPSPWRVQVFDHFEHEFRHYNYYFNPDTDTLTPEDPRLEALPEWERIPFDKLERRLTGDDPEVLDFFKNTTDGRVVNSDPRMLPESLRKRGVELETFVLT</sequence>
<reference evidence="3 4" key="1">
    <citation type="journal article" date="2025" name="Microbiol. Resour. Announc.">
        <title>Draft genome sequences for Neonectria magnoliae and Neonectria punicea, canker pathogens of Liriodendron tulipifera and Acer saccharum in West Virginia.</title>
        <authorList>
            <person name="Petronek H.M."/>
            <person name="Kasson M.T."/>
            <person name="Metheny A.M."/>
            <person name="Stauder C.M."/>
            <person name="Lovett B."/>
            <person name="Lynch S.C."/>
            <person name="Garnas J.R."/>
            <person name="Kasson L.R."/>
            <person name="Stajich J.E."/>
        </authorList>
    </citation>
    <scope>NUCLEOTIDE SEQUENCE [LARGE SCALE GENOMIC DNA]</scope>
    <source>
        <strain evidence="3 4">NRRL 64651</strain>
    </source>
</reference>
<comment type="caution">
    <text evidence="3">The sequence shown here is derived from an EMBL/GenBank/DDBJ whole genome shotgun (WGS) entry which is preliminary data.</text>
</comment>
<dbReference type="Pfam" id="PF26639">
    <property type="entry name" value="Het-6_barrel"/>
    <property type="match status" value="1"/>
</dbReference>
<dbReference type="PROSITE" id="PS50020">
    <property type="entry name" value="WW_DOMAIN_2"/>
    <property type="match status" value="1"/>
</dbReference>
<dbReference type="EMBL" id="JAZAVK010000009">
    <property type="protein sequence ID" value="KAK7431767.1"/>
    <property type="molecule type" value="Genomic_DNA"/>
</dbReference>
<gene>
    <name evidence="3" type="ORF">QQZ08_001707</name>
</gene>
<dbReference type="InterPro" id="IPR001202">
    <property type="entry name" value="WW_dom"/>
</dbReference>
<protein>
    <recommendedName>
        <fullName evidence="2">WW domain-containing protein</fullName>
    </recommendedName>
</protein>
<feature type="region of interest" description="Disordered" evidence="1">
    <location>
        <begin position="88"/>
        <end position="119"/>
    </location>
</feature>
<proteinExistence type="predicted"/>
<feature type="domain" description="WW" evidence="2">
    <location>
        <begin position="648"/>
        <end position="687"/>
    </location>
</feature>
<dbReference type="Pfam" id="PF06985">
    <property type="entry name" value="HET"/>
    <property type="match status" value="1"/>
</dbReference>
<evidence type="ECO:0000259" key="2">
    <source>
        <dbReference type="PROSITE" id="PS50020"/>
    </source>
</evidence>
<feature type="compositionally biased region" description="Acidic residues" evidence="1">
    <location>
        <begin position="102"/>
        <end position="111"/>
    </location>
</feature>
<keyword evidence="4" id="KW-1185">Reference proteome</keyword>
<dbReference type="PANTHER" id="PTHR24148">
    <property type="entry name" value="ANKYRIN REPEAT DOMAIN-CONTAINING PROTEIN 39 HOMOLOG-RELATED"/>
    <property type="match status" value="1"/>
</dbReference>
<name>A0ABR1IFK4_9HYPO</name>
<accession>A0ABR1IFK4</accession>
<dbReference type="Proteomes" id="UP001498421">
    <property type="component" value="Unassembled WGS sequence"/>
</dbReference>
<evidence type="ECO:0000313" key="3">
    <source>
        <dbReference type="EMBL" id="KAK7431767.1"/>
    </source>
</evidence>
<evidence type="ECO:0000313" key="4">
    <source>
        <dbReference type="Proteomes" id="UP001498421"/>
    </source>
</evidence>
<dbReference type="PANTHER" id="PTHR24148:SF82">
    <property type="entry name" value="HETEROKARYON INCOMPATIBILITY DOMAIN-CONTAINING PROTEIN"/>
    <property type="match status" value="1"/>
</dbReference>